<name>A0A6J4MS66_9ACTN</name>
<evidence type="ECO:0008006" key="3">
    <source>
        <dbReference type="Google" id="ProtNLM"/>
    </source>
</evidence>
<feature type="region of interest" description="Disordered" evidence="1">
    <location>
        <begin position="30"/>
        <end position="49"/>
    </location>
</feature>
<organism evidence="2">
    <name type="scientific">uncultured Frankineae bacterium</name>
    <dbReference type="NCBI Taxonomy" id="437475"/>
    <lineage>
        <taxon>Bacteria</taxon>
        <taxon>Bacillati</taxon>
        <taxon>Actinomycetota</taxon>
        <taxon>Actinomycetes</taxon>
        <taxon>Frankiales</taxon>
        <taxon>environmental samples</taxon>
    </lineage>
</organism>
<dbReference type="Pfam" id="PF12028">
    <property type="entry name" value="DUF3515"/>
    <property type="match status" value="1"/>
</dbReference>
<evidence type="ECO:0000256" key="1">
    <source>
        <dbReference type="SAM" id="MobiDB-lite"/>
    </source>
</evidence>
<gene>
    <name evidence="2" type="ORF">AVDCRST_MAG16-3250</name>
</gene>
<dbReference type="EMBL" id="CADCUE010000301">
    <property type="protein sequence ID" value="CAA9363119.1"/>
    <property type="molecule type" value="Genomic_DNA"/>
</dbReference>
<dbReference type="AlphaFoldDB" id="A0A6J4MS66"/>
<proteinExistence type="predicted"/>
<reference evidence="2" key="1">
    <citation type="submission" date="2020-02" db="EMBL/GenBank/DDBJ databases">
        <authorList>
            <person name="Meier V. D."/>
        </authorList>
    </citation>
    <scope>NUCLEOTIDE SEQUENCE</scope>
    <source>
        <strain evidence="2">AVDCRST_MAG16</strain>
    </source>
</reference>
<dbReference type="InterPro" id="IPR021903">
    <property type="entry name" value="DUF3515"/>
</dbReference>
<sequence length="124" mass="12894">MAVPAPTAALSPEAARSCRALLDALPDELDPGVQRRPVEDDTGRTAAWGDPAIVLQCGVPPPDRPEEPASVNGVLWSVRDIGAGYRWTTEQRPVGVAVEIPDAYPNPAELVNPLADPLGAGAPG</sequence>
<evidence type="ECO:0000313" key="2">
    <source>
        <dbReference type="EMBL" id="CAA9363119.1"/>
    </source>
</evidence>
<accession>A0A6J4MS66</accession>
<protein>
    <recommendedName>
        <fullName evidence="3">DUF3515 domain-containing protein</fullName>
    </recommendedName>
</protein>